<dbReference type="OrthoDB" id="8197617at2759"/>
<evidence type="ECO:0008006" key="3">
    <source>
        <dbReference type="Google" id="ProtNLM"/>
    </source>
</evidence>
<protein>
    <recommendedName>
        <fullName evidence="3">Retrovirus-related Pol polyprotein from type-1 retrotransposable element R2</fullName>
    </recommendedName>
</protein>
<keyword evidence="2" id="KW-1185">Reference proteome</keyword>
<sequence length="227" mass="25689">MSPEDTQKYLGLLYSPEGVRMGNITAALRKGRSSQEAVGGGTIPENRYSRIGVFKKGIRNSQYLSGSRFLIEDKEFLAAIQILGGAPFVKSKKARFTPFEYGSKCEACPDVVKNLDHILQMCPRSRVERLRRHDDVQSILEKDLSKRRIKFTKDNIIQVGNTVRKPDLIVIRGDKITIVDPTIISDKRKFEAAWDEKMAKYGNREFKVALLRSLGRPIKDKGIAMSK</sequence>
<accession>A0A7T8GZH0</accession>
<reference evidence="2" key="1">
    <citation type="submission" date="2021-01" db="EMBL/GenBank/DDBJ databases">
        <title>Caligus Genome Assembly.</title>
        <authorList>
            <person name="Gallardo-Escarate C."/>
        </authorList>
    </citation>
    <scope>NUCLEOTIDE SEQUENCE [LARGE SCALE GENOMIC DNA]</scope>
</reference>
<gene>
    <name evidence="1" type="ORF">FKW44_014777</name>
</gene>
<dbReference type="AlphaFoldDB" id="A0A7T8GZH0"/>
<dbReference type="EMBL" id="CP045899">
    <property type="protein sequence ID" value="QQP40653.1"/>
    <property type="molecule type" value="Genomic_DNA"/>
</dbReference>
<organism evidence="1 2">
    <name type="scientific">Caligus rogercresseyi</name>
    <name type="common">Sea louse</name>
    <dbReference type="NCBI Taxonomy" id="217165"/>
    <lineage>
        <taxon>Eukaryota</taxon>
        <taxon>Metazoa</taxon>
        <taxon>Ecdysozoa</taxon>
        <taxon>Arthropoda</taxon>
        <taxon>Crustacea</taxon>
        <taxon>Multicrustacea</taxon>
        <taxon>Hexanauplia</taxon>
        <taxon>Copepoda</taxon>
        <taxon>Siphonostomatoida</taxon>
        <taxon>Caligidae</taxon>
        <taxon>Caligus</taxon>
    </lineage>
</organism>
<name>A0A7T8GZH0_CALRO</name>
<dbReference type="Proteomes" id="UP000595437">
    <property type="component" value="Chromosome 10"/>
</dbReference>
<proteinExistence type="predicted"/>
<evidence type="ECO:0000313" key="1">
    <source>
        <dbReference type="EMBL" id="QQP40653.1"/>
    </source>
</evidence>
<evidence type="ECO:0000313" key="2">
    <source>
        <dbReference type="Proteomes" id="UP000595437"/>
    </source>
</evidence>